<feature type="compositionally biased region" description="Low complexity" evidence="1">
    <location>
        <begin position="1"/>
        <end position="46"/>
    </location>
</feature>
<feature type="compositionally biased region" description="Low complexity" evidence="1">
    <location>
        <begin position="69"/>
        <end position="128"/>
    </location>
</feature>
<evidence type="ECO:0000256" key="1">
    <source>
        <dbReference type="SAM" id="MobiDB-lite"/>
    </source>
</evidence>
<feature type="transmembrane region" description="Helical" evidence="2">
    <location>
        <begin position="498"/>
        <end position="523"/>
    </location>
</feature>
<keyword evidence="2" id="KW-0812">Transmembrane</keyword>
<reference evidence="3 4" key="1">
    <citation type="journal article" date="2021" name="Sci. Rep.">
        <title>Chromosome anchoring in Senegalese sole (Solea senegalensis) reveals sex-associated markers and genome rearrangements in flatfish.</title>
        <authorList>
            <person name="Guerrero-Cozar I."/>
            <person name="Gomez-Garrido J."/>
            <person name="Berbel C."/>
            <person name="Martinez-Blanch J.F."/>
            <person name="Alioto T."/>
            <person name="Claros M.G."/>
            <person name="Gagnaire P.A."/>
            <person name="Manchado M."/>
        </authorList>
    </citation>
    <scope>NUCLEOTIDE SEQUENCE [LARGE SCALE GENOMIC DNA]</scope>
    <source>
        <strain evidence="3">Sse05_10M</strain>
    </source>
</reference>
<dbReference type="EMBL" id="JAGKHQ010000016">
    <property type="protein sequence ID" value="KAG7495304.1"/>
    <property type="molecule type" value="Genomic_DNA"/>
</dbReference>
<sequence>MTSSPLTTLTSSTQASTTVATEASQTPSPDTDLTTPSTSQMPSTSTVEPSVSLSSTIIPTSEATTIQESTTATSVSQTTSTEPNSSTQTTAFSTTSSSETSLPSSSTVSSTQISTQQSTETLSTASEATTEEETSIHTSSTPETSTPELTSSGQTSTSTSESMTSSPLTTLTSSTQASTTVATEASQTPSPDTDLTTPSTSQMPSTSTVFFTTTSSETSLPSSSSVSSPHISTQQSTETLSTTLQSVSTETVFTTRPTLTSQSTTASCQDFVYGVDCSYGQNNTVPTIDTGALPSRKATFILKILVDFSPAFNDLTSAASLEFISTLELVLTSLCRGADSQTFKLVKVKSLKEGSVVAQSEAEYIYPNNETQIEFVNTQLDAELTSILNSTDSRDQISQAFNNSKVTLNEVAFLPPEVYNITDLMPYVNCSHFAQYTAEVIDGQWQCVGPCKTNPDYCNRHGECLNDIQKGPVCRCFESSLEQFYGPQCEHFRRGPGFYGALFGSLAAALVALIIVIIAVYVTKKYTGVWKRRDSYNGKLSEFEEDFFDFSDTGLVNTLTPENFTPQLGNVDTQSQVTTKRPEVLNINPK</sequence>
<feature type="region of interest" description="Disordered" evidence="1">
    <location>
        <begin position="1"/>
        <end position="244"/>
    </location>
</feature>
<keyword evidence="2" id="KW-0472">Membrane</keyword>
<accession>A0AAV6QT05</accession>
<dbReference type="Proteomes" id="UP000693946">
    <property type="component" value="Linkage Group LG4"/>
</dbReference>
<proteinExistence type="predicted"/>
<evidence type="ECO:0000313" key="3">
    <source>
        <dbReference type="EMBL" id="KAG7495304.1"/>
    </source>
</evidence>
<name>A0AAV6QT05_SOLSE</name>
<dbReference type="AlphaFoldDB" id="A0AAV6QT05"/>
<keyword evidence="2" id="KW-1133">Transmembrane helix</keyword>
<protein>
    <submittedName>
        <fullName evidence="3">Mucin-3B-like</fullName>
    </submittedName>
</protein>
<feature type="compositionally biased region" description="Low complexity" evidence="1">
    <location>
        <begin position="136"/>
        <end position="244"/>
    </location>
</feature>
<gene>
    <name evidence="3" type="ORF">JOB18_047149</name>
</gene>
<keyword evidence="4" id="KW-1185">Reference proteome</keyword>
<feature type="compositionally biased region" description="Polar residues" evidence="1">
    <location>
        <begin position="47"/>
        <end position="68"/>
    </location>
</feature>
<evidence type="ECO:0000256" key="2">
    <source>
        <dbReference type="SAM" id="Phobius"/>
    </source>
</evidence>
<organism evidence="3 4">
    <name type="scientific">Solea senegalensis</name>
    <name type="common">Senegalese sole</name>
    <dbReference type="NCBI Taxonomy" id="28829"/>
    <lineage>
        <taxon>Eukaryota</taxon>
        <taxon>Metazoa</taxon>
        <taxon>Chordata</taxon>
        <taxon>Craniata</taxon>
        <taxon>Vertebrata</taxon>
        <taxon>Euteleostomi</taxon>
        <taxon>Actinopterygii</taxon>
        <taxon>Neopterygii</taxon>
        <taxon>Teleostei</taxon>
        <taxon>Neoteleostei</taxon>
        <taxon>Acanthomorphata</taxon>
        <taxon>Carangaria</taxon>
        <taxon>Pleuronectiformes</taxon>
        <taxon>Pleuronectoidei</taxon>
        <taxon>Soleidae</taxon>
        <taxon>Solea</taxon>
    </lineage>
</organism>
<comment type="caution">
    <text evidence="3">The sequence shown here is derived from an EMBL/GenBank/DDBJ whole genome shotgun (WGS) entry which is preliminary data.</text>
</comment>
<evidence type="ECO:0000313" key="4">
    <source>
        <dbReference type="Proteomes" id="UP000693946"/>
    </source>
</evidence>